<dbReference type="EMBL" id="CP003017">
    <property type="protein sequence ID" value="AEN89711.1"/>
    <property type="molecule type" value="Genomic_DNA"/>
</dbReference>
<dbReference type="Proteomes" id="UP000001283">
    <property type="component" value="Chromosome"/>
</dbReference>
<evidence type="ECO:0000313" key="1">
    <source>
        <dbReference type="EMBL" id="AEN89711.1"/>
    </source>
</evidence>
<accession>A0A8D4BKK8</accession>
<dbReference type="AlphaFoldDB" id="A0A8D4BKK8"/>
<protein>
    <submittedName>
        <fullName evidence="1">Uncharacterized protein</fullName>
    </submittedName>
</protein>
<reference evidence="1 2" key="1">
    <citation type="journal article" date="2011" name="J. Bacteriol.">
        <title>Complete genome sequence of the industrial strain Bacillus megaterium WSH-002.</title>
        <authorList>
            <person name="Liu L."/>
            <person name="Li Y."/>
            <person name="Zhang J."/>
            <person name="Zou W."/>
            <person name="Zhou Z."/>
            <person name="Liu J."/>
            <person name="Li X."/>
            <person name="Wang L."/>
            <person name="Chen J."/>
        </authorList>
    </citation>
    <scope>NUCLEOTIDE SEQUENCE [LARGE SCALE GENOMIC DNA]</scope>
    <source>
        <strain evidence="1 2">WSH-002</strain>
    </source>
</reference>
<sequence>MKDFIFKGIDMKSKGVISFLYETFWCYFLKKENEDNDE</sequence>
<organism evidence="1 2">
    <name type="scientific">Priestia megaterium (strain WSH-002)</name>
    <name type="common">Bacillus megaterium</name>
    <dbReference type="NCBI Taxonomy" id="1006007"/>
    <lineage>
        <taxon>Bacteria</taxon>
        <taxon>Bacillati</taxon>
        <taxon>Bacillota</taxon>
        <taxon>Bacilli</taxon>
        <taxon>Bacillales</taxon>
        <taxon>Bacillaceae</taxon>
        <taxon>Priestia</taxon>
    </lineage>
</organism>
<gene>
    <name evidence="1" type="ORF">BMWSH_2829</name>
</gene>
<dbReference type="KEGG" id="bmh:BMWSH_2829"/>
<name>A0A8D4BKK8_PRIMW</name>
<proteinExistence type="predicted"/>
<evidence type="ECO:0000313" key="2">
    <source>
        <dbReference type="Proteomes" id="UP000001283"/>
    </source>
</evidence>